<sequence>MKLQWAQTLNCPDWFCLQARIHVTLGGITDMCVVTHLNFSNPKGKSYLVVMEKEGQVFIWHRATMAGQIFNYVNRNHVLPPSPPCTSSLSCGSAVLRGMFRLVYSDLTGIKKQSTEFPLLPSQTLSFSKPSSQTVYFFII</sequence>
<evidence type="ECO:0000313" key="2">
    <source>
        <dbReference type="Proteomes" id="UP001469553"/>
    </source>
</evidence>
<organism evidence="1 2">
    <name type="scientific">Ameca splendens</name>
    <dbReference type="NCBI Taxonomy" id="208324"/>
    <lineage>
        <taxon>Eukaryota</taxon>
        <taxon>Metazoa</taxon>
        <taxon>Chordata</taxon>
        <taxon>Craniata</taxon>
        <taxon>Vertebrata</taxon>
        <taxon>Euteleostomi</taxon>
        <taxon>Actinopterygii</taxon>
        <taxon>Neopterygii</taxon>
        <taxon>Teleostei</taxon>
        <taxon>Neoteleostei</taxon>
        <taxon>Acanthomorphata</taxon>
        <taxon>Ovalentaria</taxon>
        <taxon>Atherinomorphae</taxon>
        <taxon>Cyprinodontiformes</taxon>
        <taxon>Goodeidae</taxon>
        <taxon>Ameca</taxon>
    </lineage>
</organism>
<proteinExistence type="predicted"/>
<accession>A0ABV0Z9U0</accession>
<protein>
    <submittedName>
        <fullName evidence="1">Uncharacterized protein</fullName>
    </submittedName>
</protein>
<name>A0ABV0Z9U0_9TELE</name>
<dbReference type="EMBL" id="JAHRIP010056984">
    <property type="protein sequence ID" value="MEQ2302736.1"/>
    <property type="molecule type" value="Genomic_DNA"/>
</dbReference>
<keyword evidence="2" id="KW-1185">Reference proteome</keyword>
<gene>
    <name evidence="1" type="ORF">AMECASPLE_009796</name>
</gene>
<reference evidence="1 2" key="1">
    <citation type="submission" date="2021-06" db="EMBL/GenBank/DDBJ databases">
        <authorList>
            <person name="Palmer J.M."/>
        </authorList>
    </citation>
    <scope>NUCLEOTIDE SEQUENCE [LARGE SCALE GENOMIC DNA]</scope>
    <source>
        <strain evidence="1 2">AS_MEX2019</strain>
        <tissue evidence="1">Muscle</tissue>
    </source>
</reference>
<dbReference type="Proteomes" id="UP001469553">
    <property type="component" value="Unassembled WGS sequence"/>
</dbReference>
<evidence type="ECO:0000313" key="1">
    <source>
        <dbReference type="EMBL" id="MEQ2302736.1"/>
    </source>
</evidence>
<comment type="caution">
    <text evidence="1">The sequence shown here is derived from an EMBL/GenBank/DDBJ whole genome shotgun (WGS) entry which is preliminary data.</text>
</comment>